<dbReference type="GO" id="GO:0006388">
    <property type="term" value="P:tRNA splicing, via endonucleolytic cleavage and ligation"/>
    <property type="evidence" value="ECO:0007669"/>
    <property type="project" value="InterPro"/>
</dbReference>
<accession>A0A2R6XQG8</accession>
<dbReference type="Gramene" id="Mp1g05970.2">
    <property type="protein sequence ID" value="Mp1g05970.2.cds"/>
    <property type="gene ID" value="Mp1g05970"/>
</dbReference>
<dbReference type="InterPro" id="IPR038837">
    <property type="entry name" value="tRNA_ligase_1"/>
</dbReference>
<dbReference type="OrthoDB" id="1912039at2759"/>
<dbReference type="InterPro" id="IPR015965">
    <property type="entry name" value="tRNA_lig_PDEase"/>
</dbReference>
<dbReference type="AlphaFoldDB" id="A0A2R6XQG8"/>
<dbReference type="Gramene" id="Mp1g05970.1">
    <property type="protein sequence ID" value="Mp1g05970.1.cds"/>
    <property type="gene ID" value="Mp1g05970"/>
</dbReference>
<feature type="domain" description="tRNA ligase phosphodiesterase" evidence="2">
    <location>
        <begin position="976"/>
        <end position="1132"/>
    </location>
</feature>
<dbReference type="Proteomes" id="UP000244005">
    <property type="component" value="Unassembled WGS sequence"/>
</dbReference>
<dbReference type="GO" id="GO:0005524">
    <property type="term" value="F:ATP binding"/>
    <property type="evidence" value="ECO:0007669"/>
    <property type="project" value="InterPro"/>
</dbReference>
<keyword evidence="4" id="KW-1185">Reference proteome</keyword>
<sequence length="1135" mass="126083">MRAFLGVKRRSICVCFINPFTHHNLAASKKAFQPDSSALDCNTIFRVMEAGKNVPGSNANFRRPYNAVNNKNAGQKLVWAPKGQKPEVESKAAVKSSEDTDVKGPAKLEEEMKVVENKAFKGGKLSARAQVRATFYPKFENEKSDQEVRNKMIQAVTSGKGIVEVSLKHSGSLFLYSGDDIGGAFAKNSYGNLYTAVGVYVLGRTMQEAWGAQAAEKHKEFNAYLQENHLCIAMELVTAVLGDHGQRPLQDYVVVTAVTDLKARPLFYSSPDVVAFCHKWRLPTNNIWLFSSKKSVSSFFSAYDALCEEGIASTVTKVMDEISDLSVPGSKSHGELQGEILEGLVARIVDPASITSMEKTLLQHPAPEKNNGSGTLGPGLREIFSANRESEEKQMRALLQSVGENMCSNMSDWFEERTLDVQGPETYLIGSFLQATPTDNTTLKLQELCRAIRSRKLPVRFRCRSNARRKTGVSDVPDSKAFRMTIHVLSDSAFRRYQSEMRKQPGLWPLYRGFFVDIELSLAASSDASVATVEDVAEKVADASLEDSPVPPTPSKVGVEQVSTLDETEHLMLKLKFLPYKLRTFLIRNGLVHLLNKGISEYKTYYMRQMKNWGTSAQKQKELVQLLDEWAEHAQTHIRDKKLHNSYLTVAEPFLEKYAQRSPKNRRLVGAAGSAVNVEQFLAEMSGERSEEEDDAAHAEDETPSTSSASDATSAKKAKGMLVFFPGIPGCAKSGLCAEIRKVSELGHQHHLMGDLTKGRFWQILAEQRKKKPQAITLADKNAPNEEVWKQIENICESTHAIGVPVVCDSKGTESNPYSLDALAVCTYRVLQRTEHPGHLDKNSPNPGAVMLMFYNLYKGKDRKEFEDELQQRFGHLIKMPFLKADRELMPKAVLDVFEQGLDLHKLHTMKHGRLESLKGTYKDAWVAWETSLRKTLFANSEYFNSIQVPFQEAVKSVLDQLKALNNAGLIMHVPKASEERSFRTFTFAAVKLPQKEVSKALEAISAQSPQAQTYLSGKSWRENLSKAHVTLAHKQAHGVAALSAYGSLRASPAPVQFTALVFTDKLCALEVQLNAAGEEQTIKSLNSWPHVTVWTGQGMKPKDANALPALVDKGQAQRIVFPNPISITGTVDFL</sequence>
<evidence type="ECO:0000259" key="2">
    <source>
        <dbReference type="Pfam" id="PF08302"/>
    </source>
</evidence>
<dbReference type="PANTHER" id="PTHR35460:SF1">
    <property type="entry name" value="TRNA LIGASE 1"/>
    <property type="match status" value="1"/>
</dbReference>
<reference evidence="3" key="2">
    <citation type="submission" date="2017-12" db="EMBL/GenBank/DDBJ databases">
        <title>WGS assembly of Marchantia polymorpha.</title>
        <authorList>
            <person name="Bowman J.L."/>
            <person name="Kohchi T."/>
            <person name="Yamato K.T."/>
            <person name="Jenkins J."/>
            <person name="Shu S."/>
            <person name="Ishizaki K."/>
            <person name="Yamaoka S."/>
            <person name="Nishihama R."/>
            <person name="Nakamura Y."/>
            <person name="Berger F."/>
            <person name="Adam C."/>
            <person name="Aki S.S."/>
            <person name="Althoff F."/>
            <person name="Araki T."/>
            <person name="Arteaga-Vazquez M.A."/>
            <person name="Balasubrmanian S."/>
            <person name="Bauer D."/>
            <person name="Boehm C.R."/>
            <person name="Briginshaw L."/>
            <person name="Caballero-Perez J."/>
            <person name="Catarino B."/>
            <person name="Chen F."/>
            <person name="Chiyoda S."/>
            <person name="Chovatia M."/>
            <person name="Davies K.M."/>
            <person name="Delmans M."/>
            <person name="Demura T."/>
            <person name="Dierschke T."/>
            <person name="Dolan L."/>
            <person name="Dorantes-Acosta A.E."/>
            <person name="Eklund D.M."/>
            <person name="Florent S.N."/>
            <person name="Flores-Sandoval E."/>
            <person name="Fujiyama A."/>
            <person name="Fukuzawa H."/>
            <person name="Galik B."/>
            <person name="Grimanelli D."/>
            <person name="Grimwood J."/>
            <person name="Grossniklaus U."/>
            <person name="Hamada T."/>
            <person name="Haseloff J."/>
            <person name="Hetherington A.J."/>
            <person name="Higo A."/>
            <person name="Hirakawa Y."/>
            <person name="Hundley H.N."/>
            <person name="Ikeda Y."/>
            <person name="Inoue K."/>
            <person name="Inoue S."/>
            <person name="Ishida S."/>
            <person name="Jia Q."/>
            <person name="Kakita M."/>
            <person name="Kanazawa T."/>
            <person name="Kawai Y."/>
            <person name="Kawashima T."/>
            <person name="Kennedy M."/>
            <person name="Kinose K."/>
            <person name="Kinoshita T."/>
            <person name="Kohara Y."/>
            <person name="Koide E."/>
            <person name="Komatsu K."/>
            <person name="Kopischke S."/>
            <person name="Kubo M."/>
            <person name="Kyozuka J."/>
            <person name="Lagercrantz U."/>
            <person name="Lin S.S."/>
            <person name="Lindquist E."/>
            <person name="Lipzen A.M."/>
            <person name="Lu C."/>
            <person name="Luna E.D."/>
            <person name="Martienssen R.A."/>
            <person name="Minamino N."/>
            <person name="Mizutani M."/>
            <person name="Mizutani M."/>
            <person name="Mochizuki N."/>
            <person name="Monte I."/>
            <person name="Mosher R."/>
            <person name="Nagasaki H."/>
            <person name="Nakagami H."/>
            <person name="Naramoto S."/>
            <person name="Nishitani K."/>
            <person name="Ohtani M."/>
            <person name="Okamoto T."/>
            <person name="Okumura M."/>
            <person name="Phillips J."/>
            <person name="Pollak B."/>
            <person name="Reinders A."/>
            <person name="Roevekamp M."/>
            <person name="Sano R."/>
            <person name="Sawa S."/>
            <person name="Schmid M.W."/>
            <person name="Shirakawa M."/>
            <person name="Solano R."/>
            <person name="Spunde A."/>
            <person name="Suetsugu N."/>
            <person name="Sugano S."/>
            <person name="Sugiyama A."/>
            <person name="Sun R."/>
            <person name="Suzuki Y."/>
            <person name="Takenaka M."/>
            <person name="Takezawa D."/>
            <person name="Tomogane H."/>
            <person name="Tsuzuki M."/>
            <person name="Ueda T."/>
            <person name="Umeda M."/>
            <person name="Ward J.M."/>
            <person name="Watanabe Y."/>
            <person name="Yazaki K."/>
            <person name="Yokoyama R."/>
            <person name="Yoshitake Y."/>
            <person name="Yotsui I."/>
            <person name="Zachgo S."/>
            <person name="Schmutz J."/>
        </authorList>
    </citation>
    <scope>NUCLEOTIDE SEQUENCE [LARGE SCALE GENOMIC DNA]</scope>
    <source>
        <strain evidence="3">Tak-1</strain>
    </source>
</reference>
<name>A0A2R6XQG8_MARPO</name>
<gene>
    <name evidence="3" type="ORF">MARPO_0005s0012</name>
</gene>
<dbReference type="Pfam" id="PF08302">
    <property type="entry name" value="tRNA_lig_CPD"/>
    <property type="match status" value="1"/>
</dbReference>
<evidence type="ECO:0000313" key="4">
    <source>
        <dbReference type="Proteomes" id="UP000244005"/>
    </source>
</evidence>
<protein>
    <recommendedName>
        <fullName evidence="2">tRNA ligase phosphodiesterase domain-containing protein</fullName>
    </recommendedName>
</protein>
<dbReference type="GO" id="GO:0003972">
    <property type="term" value="F:RNA ligase (ATP) activity"/>
    <property type="evidence" value="ECO:0007669"/>
    <property type="project" value="InterPro"/>
</dbReference>
<organism evidence="3 4">
    <name type="scientific">Marchantia polymorpha</name>
    <name type="common">Common liverwort</name>
    <name type="synonym">Marchantia aquatica</name>
    <dbReference type="NCBI Taxonomy" id="3197"/>
    <lineage>
        <taxon>Eukaryota</taxon>
        <taxon>Viridiplantae</taxon>
        <taxon>Streptophyta</taxon>
        <taxon>Embryophyta</taxon>
        <taxon>Marchantiophyta</taxon>
        <taxon>Marchantiopsida</taxon>
        <taxon>Marchantiidae</taxon>
        <taxon>Marchantiales</taxon>
        <taxon>Marchantiaceae</taxon>
        <taxon>Marchantia</taxon>
    </lineage>
</organism>
<dbReference type="EMBL" id="KZ772677">
    <property type="protein sequence ID" value="PTQ48333.1"/>
    <property type="molecule type" value="Genomic_DNA"/>
</dbReference>
<evidence type="ECO:0000313" key="3">
    <source>
        <dbReference type="EMBL" id="PTQ48334.1"/>
    </source>
</evidence>
<reference evidence="4" key="1">
    <citation type="journal article" date="2017" name="Cell">
        <title>Insights into land plant evolution garnered from the Marchantia polymorpha genome.</title>
        <authorList>
            <person name="Bowman J.L."/>
            <person name="Kohchi T."/>
            <person name="Yamato K.T."/>
            <person name="Jenkins J."/>
            <person name="Shu S."/>
            <person name="Ishizaki K."/>
            <person name="Yamaoka S."/>
            <person name="Nishihama R."/>
            <person name="Nakamura Y."/>
            <person name="Berger F."/>
            <person name="Adam C."/>
            <person name="Aki S.S."/>
            <person name="Althoff F."/>
            <person name="Araki T."/>
            <person name="Arteaga-Vazquez M.A."/>
            <person name="Balasubrmanian S."/>
            <person name="Barry K."/>
            <person name="Bauer D."/>
            <person name="Boehm C.R."/>
            <person name="Briginshaw L."/>
            <person name="Caballero-Perez J."/>
            <person name="Catarino B."/>
            <person name="Chen F."/>
            <person name="Chiyoda S."/>
            <person name="Chovatia M."/>
            <person name="Davies K.M."/>
            <person name="Delmans M."/>
            <person name="Demura T."/>
            <person name="Dierschke T."/>
            <person name="Dolan L."/>
            <person name="Dorantes-Acosta A.E."/>
            <person name="Eklund D.M."/>
            <person name="Florent S.N."/>
            <person name="Flores-Sandoval E."/>
            <person name="Fujiyama A."/>
            <person name="Fukuzawa H."/>
            <person name="Galik B."/>
            <person name="Grimanelli D."/>
            <person name="Grimwood J."/>
            <person name="Grossniklaus U."/>
            <person name="Hamada T."/>
            <person name="Haseloff J."/>
            <person name="Hetherington A.J."/>
            <person name="Higo A."/>
            <person name="Hirakawa Y."/>
            <person name="Hundley H.N."/>
            <person name="Ikeda Y."/>
            <person name="Inoue K."/>
            <person name="Inoue S.I."/>
            <person name="Ishida S."/>
            <person name="Jia Q."/>
            <person name="Kakita M."/>
            <person name="Kanazawa T."/>
            <person name="Kawai Y."/>
            <person name="Kawashima T."/>
            <person name="Kennedy M."/>
            <person name="Kinose K."/>
            <person name="Kinoshita T."/>
            <person name="Kohara Y."/>
            <person name="Koide E."/>
            <person name="Komatsu K."/>
            <person name="Kopischke S."/>
            <person name="Kubo M."/>
            <person name="Kyozuka J."/>
            <person name="Lagercrantz U."/>
            <person name="Lin S.S."/>
            <person name="Lindquist E."/>
            <person name="Lipzen A.M."/>
            <person name="Lu C.W."/>
            <person name="De Luna E."/>
            <person name="Martienssen R.A."/>
            <person name="Minamino N."/>
            <person name="Mizutani M."/>
            <person name="Mizutani M."/>
            <person name="Mochizuki N."/>
            <person name="Monte I."/>
            <person name="Mosher R."/>
            <person name="Nagasaki H."/>
            <person name="Nakagami H."/>
            <person name="Naramoto S."/>
            <person name="Nishitani K."/>
            <person name="Ohtani M."/>
            <person name="Okamoto T."/>
            <person name="Okumura M."/>
            <person name="Phillips J."/>
            <person name="Pollak B."/>
            <person name="Reinders A."/>
            <person name="Rovekamp M."/>
            <person name="Sano R."/>
            <person name="Sawa S."/>
            <person name="Schmid M.W."/>
            <person name="Shirakawa M."/>
            <person name="Solano R."/>
            <person name="Spunde A."/>
            <person name="Suetsugu N."/>
            <person name="Sugano S."/>
            <person name="Sugiyama A."/>
            <person name="Sun R."/>
            <person name="Suzuki Y."/>
            <person name="Takenaka M."/>
            <person name="Takezawa D."/>
            <person name="Tomogane H."/>
            <person name="Tsuzuki M."/>
            <person name="Ueda T."/>
            <person name="Umeda M."/>
            <person name="Ward J.M."/>
            <person name="Watanabe Y."/>
            <person name="Yazaki K."/>
            <person name="Yokoyama R."/>
            <person name="Yoshitake Y."/>
            <person name="Yotsui I."/>
            <person name="Zachgo S."/>
            <person name="Schmutz J."/>
        </authorList>
    </citation>
    <scope>NUCLEOTIDE SEQUENCE [LARGE SCALE GENOMIC DNA]</scope>
    <source>
        <strain evidence="4">Tak-1</strain>
    </source>
</reference>
<feature type="region of interest" description="Disordered" evidence="1">
    <location>
        <begin position="685"/>
        <end position="713"/>
    </location>
</feature>
<evidence type="ECO:0000256" key="1">
    <source>
        <dbReference type="SAM" id="MobiDB-lite"/>
    </source>
</evidence>
<proteinExistence type="predicted"/>
<dbReference type="PANTHER" id="PTHR35460">
    <property type="entry name" value="TRNA LIGASE 1"/>
    <property type="match status" value="1"/>
</dbReference>
<feature type="compositionally biased region" description="Low complexity" evidence="1">
    <location>
        <begin position="704"/>
        <end position="713"/>
    </location>
</feature>
<dbReference type="EMBL" id="KZ772677">
    <property type="protein sequence ID" value="PTQ48334.1"/>
    <property type="molecule type" value="Genomic_DNA"/>
</dbReference>